<evidence type="ECO:0000313" key="2">
    <source>
        <dbReference type="EMBL" id="TDO24813.1"/>
    </source>
</evidence>
<feature type="transmembrane region" description="Helical" evidence="1">
    <location>
        <begin position="14"/>
        <end position="36"/>
    </location>
</feature>
<dbReference type="Proteomes" id="UP000295499">
    <property type="component" value="Unassembled WGS sequence"/>
</dbReference>
<keyword evidence="1" id="KW-0472">Membrane</keyword>
<dbReference type="RefSeq" id="WP_166641887.1">
    <property type="nucleotide sequence ID" value="NZ_SNWM01000001.1"/>
</dbReference>
<keyword evidence="1" id="KW-0812">Transmembrane</keyword>
<organism evidence="2 3">
    <name type="scientific">Pedobacter duraquae</name>
    <dbReference type="NCBI Taxonomy" id="425511"/>
    <lineage>
        <taxon>Bacteria</taxon>
        <taxon>Pseudomonadati</taxon>
        <taxon>Bacteroidota</taxon>
        <taxon>Sphingobacteriia</taxon>
        <taxon>Sphingobacteriales</taxon>
        <taxon>Sphingobacteriaceae</taxon>
        <taxon>Pedobacter</taxon>
    </lineage>
</organism>
<reference evidence="2 3" key="1">
    <citation type="submission" date="2019-03" db="EMBL/GenBank/DDBJ databases">
        <title>Genomic Encyclopedia of Archaeal and Bacterial Type Strains, Phase II (KMG-II): from individual species to whole genera.</title>
        <authorList>
            <person name="Goeker M."/>
        </authorList>
    </citation>
    <scope>NUCLEOTIDE SEQUENCE [LARGE SCALE GENOMIC DNA]</scope>
    <source>
        <strain evidence="2 3">DSM 19034</strain>
    </source>
</reference>
<evidence type="ECO:0000313" key="3">
    <source>
        <dbReference type="Proteomes" id="UP000295499"/>
    </source>
</evidence>
<keyword evidence="3" id="KW-1185">Reference proteome</keyword>
<dbReference type="AlphaFoldDB" id="A0A4R6IR49"/>
<evidence type="ECO:0000256" key="1">
    <source>
        <dbReference type="SAM" id="Phobius"/>
    </source>
</evidence>
<sequence>MFKQFSNLIDGKEIYLLSSMSIFVLFFLIVGAIILMMKKDEIEYMSALPLKDNDL</sequence>
<keyword evidence="1" id="KW-1133">Transmembrane helix</keyword>
<protein>
    <recommendedName>
        <fullName evidence="4">Cbb3-type cytochrome oxidase component FixQ</fullName>
    </recommendedName>
</protein>
<proteinExistence type="predicted"/>
<gene>
    <name evidence="2" type="ORF">CLV32_1106</name>
</gene>
<accession>A0A4R6IR49</accession>
<dbReference type="EMBL" id="SNWM01000001">
    <property type="protein sequence ID" value="TDO24813.1"/>
    <property type="molecule type" value="Genomic_DNA"/>
</dbReference>
<comment type="caution">
    <text evidence="2">The sequence shown here is derived from an EMBL/GenBank/DDBJ whole genome shotgun (WGS) entry which is preliminary data.</text>
</comment>
<name>A0A4R6IR49_9SPHI</name>
<evidence type="ECO:0008006" key="4">
    <source>
        <dbReference type="Google" id="ProtNLM"/>
    </source>
</evidence>